<dbReference type="InterPro" id="IPR017946">
    <property type="entry name" value="PLC-like_Pdiesterase_TIM-brl"/>
</dbReference>
<accession>A0ABY4CTT1</accession>
<reference evidence="2 3" key="1">
    <citation type="submission" date="2022-03" db="EMBL/GenBank/DDBJ databases">
        <title>Hymenobactersp. isolated from the air.</title>
        <authorList>
            <person name="Won M."/>
            <person name="Kwon S.-W."/>
        </authorList>
    </citation>
    <scope>NUCLEOTIDE SEQUENCE [LARGE SCALE GENOMIC DNA]</scope>
    <source>
        <strain evidence="2 3">KACC 21982</strain>
    </source>
</reference>
<protein>
    <submittedName>
        <fullName evidence="2">Ca2+-dependent phosphoinositide-specific phospholipase C</fullName>
        <ecNumber evidence="2">3.1.4.11</ecNumber>
    </submittedName>
</protein>
<dbReference type="Gene3D" id="3.20.20.190">
    <property type="entry name" value="Phosphatidylinositol (PI) phosphodiesterase"/>
    <property type="match status" value="1"/>
</dbReference>
<dbReference type="Pfam" id="PF16670">
    <property type="entry name" value="PI-PLC-C1"/>
    <property type="match status" value="1"/>
</dbReference>
<sequence>MKTVLLLTGIFISSFNAFAQDINYKDSHTIACHNCFDPQYANNIEEVFPYTTTIELDIWDTKTWFGIGGWKALNNDWYVRHVATDKVNKNCCGGTLKDCLMRVSNWSKQHPDHSIITIIIDKKENWSNNNESRLPKNLDALILSCFDESKILTPSVLRGKKANLRDALTSNGWPTLESLKGKVMLVLTDGTVITGRQPLDEYLQSSGERALCFVAPEIASEPEISSPKGFSRASVNSIVFFNLSNENKSLATQINSAGFISRIYGIPENINSVNELIKLKVNFIALYNYKIKL</sequence>
<dbReference type="SUPFAM" id="SSF51695">
    <property type="entry name" value="PLC-like phosphodiesterases"/>
    <property type="match status" value="1"/>
</dbReference>
<dbReference type="GO" id="GO:0004435">
    <property type="term" value="F:phosphatidylinositol-4,5-bisphosphate phospholipase C activity"/>
    <property type="evidence" value="ECO:0007669"/>
    <property type="project" value="UniProtKB-EC"/>
</dbReference>
<dbReference type="RefSeq" id="WP_243795985.1">
    <property type="nucleotide sequence ID" value="NZ_CP094669.1"/>
</dbReference>
<evidence type="ECO:0000256" key="1">
    <source>
        <dbReference type="SAM" id="SignalP"/>
    </source>
</evidence>
<keyword evidence="3" id="KW-1185">Reference proteome</keyword>
<feature type="chain" id="PRO_5046643005" evidence="1">
    <location>
        <begin position="20"/>
        <end position="293"/>
    </location>
</feature>
<dbReference type="EMBL" id="CP094669">
    <property type="protein sequence ID" value="UOG73457.1"/>
    <property type="molecule type" value="Genomic_DNA"/>
</dbReference>
<evidence type="ECO:0000313" key="2">
    <source>
        <dbReference type="EMBL" id="UOG73457.1"/>
    </source>
</evidence>
<feature type="signal peptide" evidence="1">
    <location>
        <begin position="1"/>
        <end position="19"/>
    </location>
</feature>
<dbReference type="Proteomes" id="UP000831113">
    <property type="component" value="Chromosome"/>
</dbReference>
<dbReference type="EC" id="3.1.4.11" evidence="2"/>
<keyword evidence="1" id="KW-0732">Signal</keyword>
<gene>
    <name evidence="2" type="ORF">MTX78_15130</name>
</gene>
<keyword evidence="2" id="KW-0378">Hydrolase</keyword>
<proteinExistence type="predicted"/>
<organism evidence="2 3">
    <name type="scientific">Hymenobacter tibetensis</name>
    <dbReference type="NCBI Taxonomy" id="497967"/>
    <lineage>
        <taxon>Bacteria</taxon>
        <taxon>Pseudomonadati</taxon>
        <taxon>Bacteroidota</taxon>
        <taxon>Cytophagia</taxon>
        <taxon>Cytophagales</taxon>
        <taxon>Hymenobacteraceae</taxon>
        <taxon>Hymenobacter</taxon>
    </lineage>
</organism>
<dbReference type="InterPro" id="IPR032075">
    <property type="entry name" value="PI-PLC-C1"/>
</dbReference>
<name>A0ABY4CTT1_9BACT</name>
<evidence type="ECO:0000313" key="3">
    <source>
        <dbReference type="Proteomes" id="UP000831113"/>
    </source>
</evidence>